<organism evidence="1 2">
    <name type="scientific">Botrytis byssoidea</name>
    <dbReference type="NCBI Taxonomy" id="139641"/>
    <lineage>
        <taxon>Eukaryota</taxon>
        <taxon>Fungi</taxon>
        <taxon>Dikarya</taxon>
        <taxon>Ascomycota</taxon>
        <taxon>Pezizomycotina</taxon>
        <taxon>Leotiomycetes</taxon>
        <taxon>Helotiales</taxon>
        <taxon>Sclerotiniaceae</taxon>
        <taxon>Botrytis</taxon>
    </lineage>
</organism>
<dbReference type="EMBL" id="RCSW01000001">
    <property type="protein sequence ID" value="KAF7955235.1"/>
    <property type="molecule type" value="Genomic_DNA"/>
</dbReference>
<keyword evidence="2" id="KW-1185">Reference proteome</keyword>
<dbReference type="GeneID" id="62144083"/>
<evidence type="ECO:0000313" key="1">
    <source>
        <dbReference type="EMBL" id="KAF7955235.1"/>
    </source>
</evidence>
<dbReference type="Proteomes" id="UP000710849">
    <property type="component" value="Unassembled WGS sequence"/>
</dbReference>
<name>A0A9P5J070_9HELO</name>
<sequence length="115" mass="13529">MNNVHPGTTIDRILHDMEVFIALHGSLSYEVEITELAPSSESGKEGYEAEVFDELMYGPVKWFEYAQDQEKEEEAAIKQRIRETWVQKWYVKVKQRDADEEVLAPWAREGKFKYD</sequence>
<accession>A0A9P5J070</accession>
<reference evidence="1 2" key="1">
    <citation type="journal article" date="2020" name="Genome Biol. Evol.">
        <title>Comparative genomics of Sclerotiniaceae.</title>
        <authorList>
            <person name="Valero Jimenez C.A."/>
            <person name="Steentjes M."/>
            <person name="Scholten O.E."/>
            <person name="Van Kan J.A.L."/>
        </authorList>
    </citation>
    <scope>NUCLEOTIDE SEQUENCE [LARGE SCALE GENOMIC DNA]</scope>
    <source>
        <strain evidence="1 2">MUCL 94</strain>
    </source>
</reference>
<evidence type="ECO:0000313" key="2">
    <source>
        <dbReference type="Proteomes" id="UP000710849"/>
    </source>
</evidence>
<dbReference type="RefSeq" id="XP_038738365.1">
    <property type="nucleotide sequence ID" value="XM_038871004.1"/>
</dbReference>
<gene>
    <name evidence="1" type="ORF">EAE97_000494</name>
</gene>
<proteinExistence type="predicted"/>
<protein>
    <submittedName>
        <fullName evidence="1">Uncharacterized protein</fullName>
    </submittedName>
</protein>
<dbReference type="AlphaFoldDB" id="A0A9P5J070"/>
<comment type="caution">
    <text evidence="1">The sequence shown here is derived from an EMBL/GenBank/DDBJ whole genome shotgun (WGS) entry which is preliminary data.</text>
</comment>